<dbReference type="CDD" id="cd06926">
    <property type="entry name" value="RNAP_II_RPB11"/>
    <property type="match status" value="1"/>
</dbReference>
<evidence type="ECO:0000256" key="5">
    <source>
        <dbReference type="ARBA" id="ARBA00025751"/>
    </source>
</evidence>
<dbReference type="PROSITE" id="PS01154">
    <property type="entry name" value="RNA_POL_L_13KD"/>
    <property type="match status" value="1"/>
</dbReference>
<dbReference type="PANTHER" id="PTHR13946:SF16">
    <property type="entry name" value="DNA-DIRECTED RNA POLYMERASE II SUBUNIT RPB11"/>
    <property type="match status" value="1"/>
</dbReference>
<dbReference type="Pfam" id="PF13656">
    <property type="entry name" value="RNA_pol_L_2"/>
    <property type="match status" value="1"/>
</dbReference>
<dbReference type="InterPro" id="IPR009025">
    <property type="entry name" value="RBP11-like_dimer"/>
</dbReference>
<evidence type="ECO:0000256" key="2">
    <source>
        <dbReference type="ARBA" id="ARBA00022478"/>
    </source>
</evidence>
<proteinExistence type="inferred from homology"/>
<comment type="similarity">
    <text evidence="5">Belongs to the archaeal Rpo11/eukaryotic RPB11/RPC19 RNA polymerase subunit family.</text>
</comment>
<protein>
    <recommendedName>
        <fullName evidence="6">DNA-directed RNA polymerase RBP11-like dimerisation domain-containing protein</fullName>
    </recommendedName>
</protein>
<gene>
    <name evidence="7" type="ORF">KL940_005178</name>
</gene>
<dbReference type="EMBL" id="JAHLVD010000020">
    <property type="protein sequence ID" value="KAG7845622.1"/>
    <property type="molecule type" value="Genomic_DNA"/>
</dbReference>
<sequence length="156" mass="17914">MNSKLAGTQSLTLSAARVSSRWLLSKTHGDEFRHLYTPLKNLSTLLLLTNERPRSVRAIHPSRWSAKFEREDHTLGNLLKQELANDPQVLFVAYKVEHPLFANFVMRLQTEEGYKPRIALKNACTRLISKLGILNDKFKREWELKALLAEGESDDI</sequence>
<evidence type="ECO:0000256" key="4">
    <source>
        <dbReference type="ARBA" id="ARBA00023242"/>
    </source>
</evidence>
<evidence type="ECO:0000313" key="7">
    <source>
        <dbReference type="EMBL" id="KAG7845622.1"/>
    </source>
</evidence>
<keyword evidence="8" id="KW-1185">Reference proteome</keyword>
<comment type="caution">
    <text evidence="7">The sequence shown here is derived from an EMBL/GenBank/DDBJ whole genome shotgun (WGS) entry which is preliminary data.</text>
</comment>
<dbReference type="PANTHER" id="PTHR13946">
    <property type="entry name" value="DNA-DIRECTED RNA POLYMERASE I,II,III"/>
    <property type="match status" value="1"/>
</dbReference>
<dbReference type="InterPro" id="IPR037685">
    <property type="entry name" value="RBP11"/>
</dbReference>
<keyword evidence="3" id="KW-0804">Transcription</keyword>
<feature type="domain" description="DNA-directed RNA polymerase RBP11-like dimerisation" evidence="6">
    <location>
        <begin position="67"/>
        <end position="136"/>
    </location>
</feature>
<dbReference type="SUPFAM" id="SSF55257">
    <property type="entry name" value="RBP11-like subunits of RNA polymerase"/>
    <property type="match status" value="1"/>
</dbReference>
<evidence type="ECO:0000256" key="3">
    <source>
        <dbReference type="ARBA" id="ARBA00023163"/>
    </source>
</evidence>
<name>A0ABQ7RPW9_PICAN</name>
<dbReference type="Gene3D" id="3.30.1360.10">
    <property type="entry name" value="RNA polymerase, RBP11-like subunit"/>
    <property type="match status" value="1"/>
</dbReference>
<dbReference type="InterPro" id="IPR036603">
    <property type="entry name" value="RBP11-like"/>
</dbReference>
<reference evidence="7 8" key="1">
    <citation type="journal article" date="2021" name="G3 (Bethesda)">
        <title>Genomic diversity, chromosomal rearrangements, and interspecies hybridization in the ogataea polymorpha species complex.</title>
        <authorList>
            <person name="Hanson S.J."/>
            <person name="Cinneide E.O."/>
            <person name="Salzberg L.I."/>
            <person name="Wolfe K.H."/>
            <person name="McGowan J."/>
            <person name="Fitzpatrick D.A."/>
            <person name="Matlin K."/>
        </authorList>
    </citation>
    <scope>NUCLEOTIDE SEQUENCE [LARGE SCALE GENOMIC DNA]</scope>
    <source>
        <strain evidence="7">51-138</strain>
    </source>
</reference>
<evidence type="ECO:0000256" key="1">
    <source>
        <dbReference type="ARBA" id="ARBA00004123"/>
    </source>
</evidence>
<comment type="subcellular location">
    <subcellularLocation>
        <location evidence="1">Nucleus</location>
    </subcellularLocation>
</comment>
<dbReference type="InterPro" id="IPR022905">
    <property type="entry name" value="Rpo11-like"/>
</dbReference>
<evidence type="ECO:0000259" key="6">
    <source>
        <dbReference type="Pfam" id="PF13656"/>
    </source>
</evidence>
<dbReference type="HAMAP" id="MF_00261">
    <property type="entry name" value="RNApol_arch_Rpo11"/>
    <property type="match status" value="1"/>
</dbReference>
<organism evidence="7 8">
    <name type="scientific">Pichia angusta</name>
    <name type="common">Yeast</name>
    <name type="synonym">Hansenula polymorpha</name>
    <dbReference type="NCBI Taxonomy" id="870730"/>
    <lineage>
        <taxon>Eukaryota</taxon>
        <taxon>Fungi</taxon>
        <taxon>Dikarya</taxon>
        <taxon>Ascomycota</taxon>
        <taxon>Saccharomycotina</taxon>
        <taxon>Pichiomycetes</taxon>
        <taxon>Pichiales</taxon>
        <taxon>Pichiaceae</taxon>
        <taxon>Ogataea</taxon>
    </lineage>
</organism>
<accession>A0ABQ7RPW9</accession>
<dbReference type="Proteomes" id="UP001197328">
    <property type="component" value="Unassembled WGS sequence"/>
</dbReference>
<keyword evidence="4" id="KW-0539">Nucleus</keyword>
<keyword evidence="2" id="KW-0240">DNA-directed RNA polymerase</keyword>
<evidence type="ECO:0000313" key="8">
    <source>
        <dbReference type="Proteomes" id="UP001197328"/>
    </source>
</evidence>
<dbReference type="InterPro" id="IPR008193">
    <property type="entry name" value="RNA_pol_Rpb11_13-16kDa_CS"/>
</dbReference>